<reference evidence="2" key="1">
    <citation type="journal article" date="2010" name="Nat. Biotechnol.">
        <title>Draft genome sequence of the oilseed species Ricinus communis.</title>
        <authorList>
            <person name="Chan A.P."/>
            <person name="Crabtree J."/>
            <person name="Zhao Q."/>
            <person name="Lorenzi H."/>
            <person name="Orvis J."/>
            <person name="Puiu D."/>
            <person name="Melake-Berhan A."/>
            <person name="Jones K.M."/>
            <person name="Redman J."/>
            <person name="Chen G."/>
            <person name="Cahoon E.B."/>
            <person name="Gedil M."/>
            <person name="Stanke M."/>
            <person name="Haas B.J."/>
            <person name="Wortman J.R."/>
            <person name="Fraser-Liggett C.M."/>
            <person name="Ravel J."/>
            <person name="Rabinowicz P.D."/>
        </authorList>
    </citation>
    <scope>NUCLEOTIDE SEQUENCE [LARGE SCALE GENOMIC DNA]</scope>
    <source>
        <strain evidence="2">cv. Hale</strain>
    </source>
</reference>
<keyword evidence="2" id="KW-1185">Reference proteome</keyword>
<dbReference type="Proteomes" id="UP000008311">
    <property type="component" value="Unassembled WGS sequence"/>
</dbReference>
<organism evidence="1 2">
    <name type="scientific">Ricinus communis</name>
    <name type="common">Castor bean</name>
    <dbReference type="NCBI Taxonomy" id="3988"/>
    <lineage>
        <taxon>Eukaryota</taxon>
        <taxon>Viridiplantae</taxon>
        <taxon>Streptophyta</taxon>
        <taxon>Embryophyta</taxon>
        <taxon>Tracheophyta</taxon>
        <taxon>Spermatophyta</taxon>
        <taxon>Magnoliopsida</taxon>
        <taxon>eudicotyledons</taxon>
        <taxon>Gunneridae</taxon>
        <taxon>Pentapetalae</taxon>
        <taxon>rosids</taxon>
        <taxon>fabids</taxon>
        <taxon>Malpighiales</taxon>
        <taxon>Euphorbiaceae</taxon>
        <taxon>Acalyphoideae</taxon>
        <taxon>Acalypheae</taxon>
        <taxon>Ricinus</taxon>
    </lineage>
</organism>
<accession>B9SAA1</accession>
<dbReference type="AlphaFoldDB" id="B9SAA1"/>
<name>B9SAA1_RICCO</name>
<gene>
    <name evidence="1" type="ORF">RCOM_1698360</name>
</gene>
<sequence length="55" mass="5995">MSSLFELLPSRSASFLQAAAAGLCFIGPFEHLKCCEAFKIHKVVCTREGVQAVHD</sequence>
<dbReference type="InParanoid" id="B9SAA1"/>
<dbReference type="EMBL" id="EQ973902">
    <property type="protein sequence ID" value="EEF39463.1"/>
    <property type="molecule type" value="Genomic_DNA"/>
</dbReference>
<protein>
    <submittedName>
        <fullName evidence="1">Uncharacterized protein</fullName>
    </submittedName>
</protein>
<proteinExistence type="predicted"/>
<evidence type="ECO:0000313" key="2">
    <source>
        <dbReference type="Proteomes" id="UP000008311"/>
    </source>
</evidence>
<evidence type="ECO:0000313" key="1">
    <source>
        <dbReference type="EMBL" id="EEF39463.1"/>
    </source>
</evidence>